<dbReference type="InterPro" id="IPR015860">
    <property type="entry name" value="ABC_transpr_TagH-like"/>
</dbReference>
<dbReference type="PANTHER" id="PTHR46743:SF2">
    <property type="entry name" value="TEICHOIC ACIDS EXPORT ATP-BINDING PROTEIN TAGH"/>
    <property type="match status" value="1"/>
</dbReference>
<dbReference type="Proteomes" id="UP000315628">
    <property type="component" value="Unassembled WGS sequence"/>
</dbReference>
<name>A0A560WH06_9MICO</name>
<dbReference type="OrthoDB" id="9778870at2"/>
<evidence type="ECO:0000259" key="5">
    <source>
        <dbReference type="PROSITE" id="PS50893"/>
    </source>
</evidence>
<feature type="domain" description="ABC transporter" evidence="5">
    <location>
        <begin position="43"/>
        <end position="261"/>
    </location>
</feature>
<keyword evidence="3" id="KW-0547">Nucleotide-binding</keyword>
<dbReference type="PANTHER" id="PTHR46743">
    <property type="entry name" value="TEICHOIC ACIDS EXPORT ATP-BINDING PROTEIN TAGH"/>
    <property type="match status" value="1"/>
</dbReference>
<dbReference type="AlphaFoldDB" id="A0A560WH06"/>
<comment type="caution">
    <text evidence="6">The sequence shown here is derived from an EMBL/GenBank/DDBJ whole genome shotgun (WGS) entry which is preliminary data.</text>
</comment>
<dbReference type="InterPro" id="IPR050683">
    <property type="entry name" value="Bact_Polysacc_Export_ATP-bd"/>
</dbReference>
<evidence type="ECO:0000256" key="1">
    <source>
        <dbReference type="ARBA" id="ARBA00005417"/>
    </source>
</evidence>
<organism evidence="6 7">
    <name type="scientific">Marihabitans asiaticum</name>
    <dbReference type="NCBI Taxonomy" id="415218"/>
    <lineage>
        <taxon>Bacteria</taxon>
        <taxon>Bacillati</taxon>
        <taxon>Actinomycetota</taxon>
        <taxon>Actinomycetes</taxon>
        <taxon>Micrococcales</taxon>
        <taxon>Intrasporangiaceae</taxon>
        <taxon>Marihabitans</taxon>
    </lineage>
</organism>
<evidence type="ECO:0000313" key="7">
    <source>
        <dbReference type="Proteomes" id="UP000315628"/>
    </source>
</evidence>
<evidence type="ECO:0000256" key="4">
    <source>
        <dbReference type="ARBA" id="ARBA00022840"/>
    </source>
</evidence>
<accession>A0A560WH06</accession>
<keyword evidence="2" id="KW-0813">Transport</keyword>
<gene>
    <name evidence="6" type="ORF">FB557_0495</name>
</gene>
<dbReference type="GO" id="GO:0016887">
    <property type="term" value="F:ATP hydrolysis activity"/>
    <property type="evidence" value="ECO:0007669"/>
    <property type="project" value="InterPro"/>
</dbReference>
<dbReference type="RefSeq" id="WP_144855311.1">
    <property type="nucleotide sequence ID" value="NZ_BAAAYT010000002.1"/>
</dbReference>
<dbReference type="InterPro" id="IPR027417">
    <property type="entry name" value="P-loop_NTPase"/>
</dbReference>
<dbReference type="InterPro" id="IPR003593">
    <property type="entry name" value="AAA+_ATPase"/>
</dbReference>
<dbReference type="GO" id="GO:0005524">
    <property type="term" value="F:ATP binding"/>
    <property type="evidence" value="ECO:0007669"/>
    <property type="project" value="UniProtKB-KW"/>
</dbReference>
<sequence>MAEQSERTPTVVVHDLSITYKVLGGDRRGTPEDKEGAGPLRRLLRKEGTERIREVHAVKGVSFVARHGESIGVVGHNGSGKSTLLRAVAGLIPPSKGRLWVSGEPALLGVNAVLINKLSGKRNIYVGGQALGLSKAEIDAKFDDIVEFSGIGDAVYLPMSTYSSGMGARLRFAISTAATPDVLMIDEALATGDAAFRQRSAKRIAEIRRAAGTVFLVSHSNSTVRQICDRVLWMNRGRLIMDGPTEEVMQAYEATLPKKPKPAKKVPVAESEVPGTRRWSGENRIQIARSAGRETWEPGVEGCFVVSVNAVATARMVTPIAARAGWPILWMNANGLPPSSLAELDRLAPRRVVVVSGEREAPSDLDHQIGQVVSTTGEHLESRDLGGTAADLLEAFPPADTSVIYVTRAANAPRETVLSLVAARQERAHVAIGGSRVDARLLETLSRLAPERLALAGHPEEWPASVVEALQQSTGAELSYLTDPGPMALAAGLWGDVAPGGRVIVSAPNVVELLTATTVSAVTGTPVVVTDATLPRVVIESLRSLQPSEIVVCGLVSALPPTVRAELGELVSRPAV</sequence>
<keyword evidence="4" id="KW-0067">ATP-binding</keyword>
<reference evidence="6 7" key="1">
    <citation type="submission" date="2019-06" db="EMBL/GenBank/DDBJ databases">
        <title>Sequencing the genomes of 1000 actinobacteria strains.</title>
        <authorList>
            <person name="Klenk H.-P."/>
        </authorList>
    </citation>
    <scope>NUCLEOTIDE SEQUENCE [LARGE SCALE GENOMIC DNA]</scope>
    <source>
        <strain evidence="6 7">DSM 18935</strain>
    </source>
</reference>
<dbReference type="Gene3D" id="3.40.50.300">
    <property type="entry name" value="P-loop containing nucleotide triphosphate hydrolases"/>
    <property type="match status" value="1"/>
</dbReference>
<evidence type="ECO:0000313" key="6">
    <source>
        <dbReference type="EMBL" id="TWD16949.1"/>
    </source>
</evidence>
<comment type="similarity">
    <text evidence="1">Belongs to the ABC transporter superfamily.</text>
</comment>
<dbReference type="SMART" id="SM00382">
    <property type="entry name" value="AAA"/>
    <property type="match status" value="1"/>
</dbReference>
<dbReference type="CDD" id="cd03220">
    <property type="entry name" value="ABC_KpsT_Wzt"/>
    <property type="match status" value="1"/>
</dbReference>
<dbReference type="Pfam" id="PF00005">
    <property type="entry name" value="ABC_tran"/>
    <property type="match status" value="1"/>
</dbReference>
<dbReference type="EMBL" id="VIUW01000001">
    <property type="protein sequence ID" value="TWD16949.1"/>
    <property type="molecule type" value="Genomic_DNA"/>
</dbReference>
<proteinExistence type="inferred from homology"/>
<dbReference type="GO" id="GO:0140359">
    <property type="term" value="F:ABC-type transporter activity"/>
    <property type="evidence" value="ECO:0007669"/>
    <property type="project" value="InterPro"/>
</dbReference>
<dbReference type="SUPFAM" id="SSF52540">
    <property type="entry name" value="P-loop containing nucleoside triphosphate hydrolases"/>
    <property type="match status" value="1"/>
</dbReference>
<dbReference type="GO" id="GO:0016020">
    <property type="term" value="C:membrane"/>
    <property type="evidence" value="ECO:0007669"/>
    <property type="project" value="InterPro"/>
</dbReference>
<protein>
    <submittedName>
        <fullName evidence="6">ABC-type polysaccharide/polyol phosphate transport system ATPase subunit</fullName>
    </submittedName>
</protein>
<evidence type="ECO:0000256" key="2">
    <source>
        <dbReference type="ARBA" id="ARBA00022448"/>
    </source>
</evidence>
<keyword evidence="7" id="KW-1185">Reference proteome</keyword>
<evidence type="ECO:0000256" key="3">
    <source>
        <dbReference type="ARBA" id="ARBA00022741"/>
    </source>
</evidence>
<dbReference type="PROSITE" id="PS50893">
    <property type="entry name" value="ABC_TRANSPORTER_2"/>
    <property type="match status" value="1"/>
</dbReference>
<dbReference type="InterPro" id="IPR003439">
    <property type="entry name" value="ABC_transporter-like_ATP-bd"/>
</dbReference>